<name>A0A7W7W194_9ACTN</name>
<proteinExistence type="predicted"/>
<evidence type="ECO:0000313" key="3">
    <source>
        <dbReference type="Proteomes" id="UP000523007"/>
    </source>
</evidence>
<dbReference type="Proteomes" id="UP000523007">
    <property type="component" value="Unassembled WGS sequence"/>
</dbReference>
<comment type="caution">
    <text evidence="2">The sequence shown here is derived from an EMBL/GenBank/DDBJ whole genome shotgun (WGS) entry which is preliminary data.</text>
</comment>
<dbReference type="RefSeq" id="WP_184576050.1">
    <property type="nucleotide sequence ID" value="NZ_JACHJT010000001.1"/>
</dbReference>
<dbReference type="InterPro" id="IPR023809">
    <property type="entry name" value="Thiopep_bacteriocin_synth_dom"/>
</dbReference>
<organism evidence="2 3">
    <name type="scientific">Lipingzhangella halophila</name>
    <dbReference type="NCBI Taxonomy" id="1783352"/>
    <lineage>
        <taxon>Bacteria</taxon>
        <taxon>Bacillati</taxon>
        <taxon>Actinomycetota</taxon>
        <taxon>Actinomycetes</taxon>
        <taxon>Streptosporangiales</taxon>
        <taxon>Nocardiopsidaceae</taxon>
        <taxon>Lipingzhangella</taxon>
    </lineage>
</organism>
<reference evidence="2 3" key="1">
    <citation type="submission" date="2020-08" db="EMBL/GenBank/DDBJ databases">
        <title>Sequencing the genomes of 1000 actinobacteria strains.</title>
        <authorList>
            <person name="Klenk H.-P."/>
        </authorList>
    </citation>
    <scope>NUCLEOTIDE SEQUENCE [LARGE SCALE GENOMIC DNA]</scope>
    <source>
        <strain evidence="2 3">DSM 102030</strain>
    </source>
</reference>
<dbReference type="Pfam" id="PF14028">
    <property type="entry name" value="Lant_dehydr_C"/>
    <property type="match status" value="1"/>
</dbReference>
<evidence type="ECO:0000259" key="1">
    <source>
        <dbReference type="Pfam" id="PF14028"/>
    </source>
</evidence>
<feature type="domain" description="Thiopeptide-type bacteriocin biosynthesis" evidence="1">
    <location>
        <begin position="11"/>
        <end position="268"/>
    </location>
</feature>
<gene>
    <name evidence="2" type="ORF">F4561_001522</name>
</gene>
<sequence length="280" mass="30758">MACEPDHRPSWRQLSITFTQPRTAEQHFLAHLGPAIADAETQGLITAWFFIRKHQWRMRCLPAEHASPAAVTAALRDTAHRLRDKGIARCTEAVYEPETHAFGGDEAMHTAHHLFHADSRGILTHLTSDGAGHTSGRRRELSLLLCTALLRAAGLDRYEQGDVWARVAAHRPNTTPAPPQQRNSLTAAVHRLTTVDTASGTLLRTGALASADDWLTAFEHTGRTLKSLADNGHLARGLRAVATHHVLFHWNRLGLPATTQANLAHAATDTAFADPRDPRQ</sequence>
<dbReference type="EMBL" id="JACHJT010000001">
    <property type="protein sequence ID" value="MBB4930702.1"/>
    <property type="molecule type" value="Genomic_DNA"/>
</dbReference>
<keyword evidence="3" id="KW-1185">Reference proteome</keyword>
<evidence type="ECO:0000313" key="2">
    <source>
        <dbReference type="EMBL" id="MBB4930702.1"/>
    </source>
</evidence>
<protein>
    <submittedName>
        <fullName evidence="2">Thiopeptide-type bacteriocin biosynthesis protein</fullName>
    </submittedName>
</protein>
<dbReference type="NCBIfam" id="TIGR03891">
    <property type="entry name" value="thiopep_ocin"/>
    <property type="match status" value="1"/>
</dbReference>
<dbReference type="AlphaFoldDB" id="A0A7W7W194"/>
<accession>A0A7W7W194</accession>